<sequence length="416" mass="46181">MADQLIGASGVLQLTLFAFKSTTVLYQLVESFRSNQRTVRELKEELKAFTDVLQSLQETSVSTDVDLSALKLPLLRCGKACKDFEAVILKCTAHSNGPRTSFRDWAKLKYLGDDIAGFKNMLASYKSTISIALGDANMRMAAITVNVLNEYKEMISNTTADLEERLQSIDNKLRMISTQGTEISSEDTDERQQIQEERNSTQHCLDICTKVLIQIDQVQPNAFINLSSTLNPTVTTLSGLTSAQQLTATAFRACKEKLTDTTTHLERQLRDINNRLKQFSLRPTNLSSDQADEQEILEEERDAIKQSLNICTEASGQANQEQTNVYEDISLVDDSQQVIISTIGALIAARRVSAGSRSFQVFGQMSDESFQNLTSRIGPEKVVEPQSRADPEFEGRYGTGVKLSGQNLKGVKTPPK</sequence>
<feature type="compositionally biased region" description="Basic and acidic residues" evidence="1">
    <location>
        <begin position="378"/>
        <end position="395"/>
    </location>
</feature>
<proteinExistence type="predicted"/>
<protein>
    <recommendedName>
        <fullName evidence="2">Azaphilone pigments biosynthesis cluster protein L N-terminal domain-containing protein</fullName>
    </recommendedName>
</protein>
<dbReference type="EMBL" id="KZ613494">
    <property type="protein sequence ID" value="PMD18429.1"/>
    <property type="molecule type" value="Genomic_DNA"/>
</dbReference>
<organism evidence="3 4">
    <name type="scientific">Hyaloscypha hepaticicola</name>
    <dbReference type="NCBI Taxonomy" id="2082293"/>
    <lineage>
        <taxon>Eukaryota</taxon>
        <taxon>Fungi</taxon>
        <taxon>Dikarya</taxon>
        <taxon>Ascomycota</taxon>
        <taxon>Pezizomycotina</taxon>
        <taxon>Leotiomycetes</taxon>
        <taxon>Helotiales</taxon>
        <taxon>Hyaloscyphaceae</taxon>
        <taxon>Hyaloscypha</taxon>
    </lineage>
</organism>
<dbReference type="OrthoDB" id="3546600at2759"/>
<name>A0A2J6PWN7_9HELO</name>
<evidence type="ECO:0000259" key="2">
    <source>
        <dbReference type="Pfam" id="PF17111"/>
    </source>
</evidence>
<gene>
    <name evidence="3" type="ORF">NA56DRAFT_576992</name>
</gene>
<feature type="region of interest" description="Disordered" evidence="1">
    <location>
        <begin position="377"/>
        <end position="416"/>
    </location>
</feature>
<evidence type="ECO:0000313" key="3">
    <source>
        <dbReference type="EMBL" id="PMD18429.1"/>
    </source>
</evidence>
<dbReference type="STRING" id="1745343.A0A2J6PWN7"/>
<dbReference type="InterPro" id="IPR031348">
    <property type="entry name" value="PigL_N"/>
</dbReference>
<feature type="domain" description="Azaphilone pigments biosynthesis cluster protein L N-terminal" evidence="2">
    <location>
        <begin position="243"/>
        <end position="312"/>
    </location>
</feature>
<evidence type="ECO:0000313" key="4">
    <source>
        <dbReference type="Proteomes" id="UP000235672"/>
    </source>
</evidence>
<evidence type="ECO:0000256" key="1">
    <source>
        <dbReference type="SAM" id="MobiDB-lite"/>
    </source>
</evidence>
<feature type="domain" description="Azaphilone pigments biosynthesis cluster protein L N-terminal" evidence="2">
    <location>
        <begin position="3"/>
        <end position="209"/>
    </location>
</feature>
<dbReference type="AlphaFoldDB" id="A0A2J6PWN7"/>
<reference evidence="3 4" key="1">
    <citation type="submission" date="2016-05" db="EMBL/GenBank/DDBJ databases">
        <title>A degradative enzymes factory behind the ericoid mycorrhizal symbiosis.</title>
        <authorList>
            <consortium name="DOE Joint Genome Institute"/>
            <person name="Martino E."/>
            <person name="Morin E."/>
            <person name="Grelet G."/>
            <person name="Kuo A."/>
            <person name="Kohler A."/>
            <person name="Daghino S."/>
            <person name="Barry K."/>
            <person name="Choi C."/>
            <person name="Cichocki N."/>
            <person name="Clum A."/>
            <person name="Copeland A."/>
            <person name="Hainaut M."/>
            <person name="Haridas S."/>
            <person name="Labutti K."/>
            <person name="Lindquist E."/>
            <person name="Lipzen A."/>
            <person name="Khouja H.-R."/>
            <person name="Murat C."/>
            <person name="Ohm R."/>
            <person name="Olson A."/>
            <person name="Spatafora J."/>
            <person name="Veneault-Fourrey C."/>
            <person name="Henrissat B."/>
            <person name="Grigoriev I."/>
            <person name="Martin F."/>
            <person name="Perotto S."/>
        </authorList>
    </citation>
    <scope>NUCLEOTIDE SEQUENCE [LARGE SCALE GENOMIC DNA]</scope>
    <source>
        <strain evidence="3 4">UAMH 7357</strain>
    </source>
</reference>
<dbReference type="Pfam" id="PF17111">
    <property type="entry name" value="PigL_N"/>
    <property type="match status" value="2"/>
</dbReference>
<dbReference type="Proteomes" id="UP000235672">
    <property type="component" value="Unassembled WGS sequence"/>
</dbReference>
<accession>A0A2J6PWN7</accession>
<keyword evidence="4" id="KW-1185">Reference proteome</keyword>